<sequence>MNRTTRLCAAVLSGALLGLSAACGGGTGGSGDGELVYRTWDEQQKKGLEKVMAAFEKKNPGIKVKIELLPWDQYWTKLTADVVAGTAPDVFWMSVPQFPEFVTKGVLADVSDVVKDPSQYNKNVVQSYTYKGKLYGVPKDWGAVGLLYNKDLFKKAGVEMPEKLTWAPDGSGTFLPLLRKLTVDESGKHPGESGFNAKQVKNWGFASWNHYQTQWMNWMVSNGGKITDKPFGKFAFNGPKEVEALKWGVDLINKWKVSPPAAQTNPPSAQATEMFQRGQVAIFPANNALLPFVQPEANFKIGAAAMPEGPAGRAVNINGLSEAVYAKSKHPEEAKKLARFLATPAAQKIMGEDGYVFPALTSLNHTYVDYWKKKGIDVQPYVEESEGKTFNLPIVSGFSAAEKGLNQNMNSVYLGRTSPQDGADKAVQDGNAKLK</sequence>
<dbReference type="PANTHER" id="PTHR43649">
    <property type="entry name" value="ARABINOSE-BINDING PROTEIN-RELATED"/>
    <property type="match status" value="1"/>
</dbReference>
<dbReference type="PROSITE" id="PS51257">
    <property type="entry name" value="PROKAR_LIPOPROTEIN"/>
    <property type="match status" value="1"/>
</dbReference>
<comment type="subcellular location">
    <subcellularLocation>
        <location evidence="1">Cell envelope</location>
    </subcellularLocation>
</comment>
<evidence type="ECO:0000256" key="6">
    <source>
        <dbReference type="SAM" id="SignalP"/>
    </source>
</evidence>
<reference evidence="7 8" key="1">
    <citation type="submission" date="2020-02" db="EMBL/GenBank/DDBJ databases">
        <title>Whole-genome analyses of novel actinobacteria.</title>
        <authorList>
            <person name="Sahin N."/>
        </authorList>
    </citation>
    <scope>NUCLEOTIDE SEQUENCE [LARGE SCALE GENOMIC DNA]</scope>
    <source>
        <strain evidence="7 8">A7024</strain>
    </source>
</reference>
<keyword evidence="4 6" id="KW-0732">Signal</keyword>
<feature type="chain" id="PRO_5026163158" evidence="6">
    <location>
        <begin position="25"/>
        <end position="435"/>
    </location>
</feature>
<evidence type="ECO:0000313" key="7">
    <source>
        <dbReference type="EMBL" id="NGN65309.1"/>
    </source>
</evidence>
<accession>A0A6G4TZ74</accession>
<evidence type="ECO:0000256" key="5">
    <source>
        <dbReference type="SAM" id="MobiDB-lite"/>
    </source>
</evidence>
<feature type="signal peptide" evidence="6">
    <location>
        <begin position="1"/>
        <end position="24"/>
    </location>
</feature>
<comment type="caution">
    <text evidence="7">The sequence shown here is derived from an EMBL/GenBank/DDBJ whole genome shotgun (WGS) entry which is preliminary data.</text>
</comment>
<dbReference type="InterPro" id="IPR050490">
    <property type="entry name" value="Bact_solute-bd_prot1"/>
</dbReference>
<name>A0A6G4TZ74_9ACTN</name>
<dbReference type="PANTHER" id="PTHR43649:SF31">
    <property type="entry name" value="SN-GLYCEROL-3-PHOSPHATE-BINDING PERIPLASMIC PROTEIN UGPB"/>
    <property type="match status" value="1"/>
</dbReference>
<evidence type="ECO:0000256" key="4">
    <source>
        <dbReference type="ARBA" id="ARBA00022729"/>
    </source>
</evidence>
<dbReference type="RefSeq" id="WP_165237617.1">
    <property type="nucleotide sequence ID" value="NZ_JAAKZV010000058.1"/>
</dbReference>
<dbReference type="Pfam" id="PF01547">
    <property type="entry name" value="SBP_bac_1"/>
    <property type="match status" value="1"/>
</dbReference>
<protein>
    <submittedName>
        <fullName evidence="7">Sugar ABC transporter substrate-binding protein</fullName>
    </submittedName>
</protein>
<dbReference type="Proteomes" id="UP000481583">
    <property type="component" value="Unassembled WGS sequence"/>
</dbReference>
<evidence type="ECO:0000256" key="3">
    <source>
        <dbReference type="ARBA" id="ARBA00022448"/>
    </source>
</evidence>
<dbReference type="Gene3D" id="3.40.190.10">
    <property type="entry name" value="Periplasmic binding protein-like II"/>
    <property type="match status" value="1"/>
</dbReference>
<dbReference type="GO" id="GO:0030313">
    <property type="term" value="C:cell envelope"/>
    <property type="evidence" value="ECO:0007669"/>
    <property type="project" value="UniProtKB-SubCell"/>
</dbReference>
<comment type="similarity">
    <text evidence="2">Belongs to the bacterial solute-binding protein 1 family.</text>
</comment>
<dbReference type="EMBL" id="JAAKZV010000058">
    <property type="protein sequence ID" value="NGN65309.1"/>
    <property type="molecule type" value="Genomic_DNA"/>
</dbReference>
<organism evidence="7 8">
    <name type="scientific">Streptomyces coryli</name>
    <dbReference type="NCBI Taxonomy" id="1128680"/>
    <lineage>
        <taxon>Bacteria</taxon>
        <taxon>Bacillati</taxon>
        <taxon>Actinomycetota</taxon>
        <taxon>Actinomycetes</taxon>
        <taxon>Kitasatosporales</taxon>
        <taxon>Streptomycetaceae</taxon>
        <taxon>Streptomyces</taxon>
    </lineage>
</organism>
<dbReference type="CDD" id="cd13585">
    <property type="entry name" value="PBP2_TMBP_like"/>
    <property type="match status" value="1"/>
</dbReference>
<evidence type="ECO:0000256" key="2">
    <source>
        <dbReference type="ARBA" id="ARBA00008520"/>
    </source>
</evidence>
<keyword evidence="3" id="KW-0813">Transport</keyword>
<dbReference type="AlphaFoldDB" id="A0A6G4TZ74"/>
<keyword evidence="8" id="KW-1185">Reference proteome</keyword>
<dbReference type="InterPro" id="IPR006059">
    <property type="entry name" value="SBP"/>
</dbReference>
<gene>
    <name evidence="7" type="ORF">G5C51_15550</name>
</gene>
<dbReference type="SUPFAM" id="SSF53850">
    <property type="entry name" value="Periplasmic binding protein-like II"/>
    <property type="match status" value="1"/>
</dbReference>
<evidence type="ECO:0000313" key="8">
    <source>
        <dbReference type="Proteomes" id="UP000481583"/>
    </source>
</evidence>
<evidence type="ECO:0000256" key="1">
    <source>
        <dbReference type="ARBA" id="ARBA00004196"/>
    </source>
</evidence>
<feature type="region of interest" description="Disordered" evidence="5">
    <location>
        <begin position="413"/>
        <end position="435"/>
    </location>
</feature>
<proteinExistence type="inferred from homology"/>